<organism evidence="5 6">
    <name type="scientific">Prochlorococcus marinus (strain SARG / CCMP1375 / SS120)</name>
    <dbReference type="NCBI Taxonomy" id="167539"/>
    <lineage>
        <taxon>Bacteria</taxon>
        <taxon>Bacillati</taxon>
        <taxon>Cyanobacteriota</taxon>
        <taxon>Cyanophyceae</taxon>
        <taxon>Synechococcales</taxon>
        <taxon>Prochlorococcaceae</taxon>
        <taxon>Prochlorococcus</taxon>
    </lineage>
</organism>
<feature type="domain" description="SUI1" evidence="4">
    <location>
        <begin position="41"/>
        <end position="99"/>
    </location>
</feature>
<keyword evidence="5" id="KW-0396">Initiation factor</keyword>
<dbReference type="Pfam" id="PF01253">
    <property type="entry name" value="SUI1"/>
    <property type="match status" value="1"/>
</dbReference>
<dbReference type="EMBL" id="AE017126">
    <property type="protein sequence ID" value="AAP99235.1"/>
    <property type="molecule type" value="Genomic_DNA"/>
</dbReference>
<dbReference type="PANTHER" id="PTHR12789:SF0">
    <property type="entry name" value="DENSITY-REGULATED PROTEIN"/>
    <property type="match status" value="1"/>
</dbReference>
<dbReference type="InterPro" id="IPR001950">
    <property type="entry name" value="SUI1"/>
</dbReference>
<dbReference type="AlphaFoldDB" id="Q7VE25"/>
<name>Q7VE25_PROMA</name>
<reference evidence="5 6" key="1">
    <citation type="journal article" date="2003" name="Proc. Natl. Acad. Sci. U.S.A.">
        <title>Genome sequence of the cyanobacterium Prochlorococcus marinus SS120, a nearly minimal oxyphototrophic genome.</title>
        <authorList>
            <person name="Dufresne A."/>
            <person name="Salanoubat M."/>
            <person name="Partensky F."/>
            <person name="Artiguenave F."/>
            <person name="Axmann I.M."/>
            <person name="Barbe V."/>
            <person name="Duprat S."/>
            <person name="Galperin M.Y."/>
            <person name="Koonin E.V."/>
            <person name="Le Gall F."/>
            <person name="Makarova K.S."/>
            <person name="Ostrowski M."/>
            <person name="Oztas S."/>
            <person name="Robert C."/>
            <person name="Rogozin I.B."/>
            <person name="Scanlan D.J."/>
            <person name="Tandeau de Marsac N."/>
            <person name="Weissenbach J."/>
            <person name="Wincker P."/>
            <person name="Wolf Y.I."/>
            <person name="Hess W.R."/>
        </authorList>
    </citation>
    <scope>NUCLEOTIDE SEQUENCE [LARGE SCALE GENOMIC DNA]</scope>
    <source>
        <strain evidence="6">SARG / CCMP1375 / SS120</strain>
    </source>
</reference>
<dbReference type="PANTHER" id="PTHR12789">
    <property type="entry name" value="DENSITY-REGULATED PROTEIN HOMOLOG"/>
    <property type="match status" value="1"/>
</dbReference>
<evidence type="ECO:0000256" key="3">
    <source>
        <dbReference type="ARBA" id="ARBA00022917"/>
    </source>
</evidence>
<gene>
    <name evidence="5" type="primary">SUI1</name>
    <name evidence="5" type="ordered locus">Pro_0189</name>
</gene>
<dbReference type="EnsemblBacteria" id="AAP99235">
    <property type="protein sequence ID" value="AAP99235"/>
    <property type="gene ID" value="Pro_0189"/>
</dbReference>
<dbReference type="Gene3D" id="3.30.780.10">
    <property type="entry name" value="SUI1-like domain"/>
    <property type="match status" value="1"/>
</dbReference>
<comment type="similarity">
    <text evidence="1">Belongs to the SUI1 family.</text>
</comment>
<evidence type="ECO:0000256" key="2">
    <source>
        <dbReference type="ARBA" id="ARBA00022845"/>
    </source>
</evidence>
<dbReference type="PATRIC" id="fig|167539.5.peg.196"/>
<dbReference type="CDD" id="cd11567">
    <property type="entry name" value="YciH_like"/>
    <property type="match status" value="1"/>
</dbReference>
<keyword evidence="3" id="KW-0648">Protein biosynthesis</keyword>
<evidence type="ECO:0000313" key="5">
    <source>
        <dbReference type="EMBL" id="AAP99235.1"/>
    </source>
</evidence>
<dbReference type="Proteomes" id="UP000001420">
    <property type="component" value="Chromosome"/>
</dbReference>
<dbReference type="InterPro" id="IPR036877">
    <property type="entry name" value="SUI1_dom_sf"/>
</dbReference>
<dbReference type="GO" id="GO:0003729">
    <property type="term" value="F:mRNA binding"/>
    <property type="evidence" value="ECO:0007669"/>
    <property type="project" value="TreeGrafter"/>
</dbReference>
<dbReference type="InterPro" id="IPR050318">
    <property type="entry name" value="DENR/SUI1_TIF"/>
</dbReference>
<dbReference type="GO" id="GO:0002188">
    <property type="term" value="P:translation reinitiation"/>
    <property type="evidence" value="ECO:0007669"/>
    <property type="project" value="TreeGrafter"/>
</dbReference>
<dbReference type="InterPro" id="IPR005872">
    <property type="entry name" value="SUI1_arc_bac"/>
</dbReference>
<dbReference type="STRING" id="167539.Pro_0189"/>
<accession>Q7VE25</accession>
<dbReference type="GO" id="GO:0001731">
    <property type="term" value="P:formation of translation preinitiation complex"/>
    <property type="evidence" value="ECO:0007669"/>
    <property type="project" value="TreeGrafter"/>
</dbReference>
<dbReference type="HOGENOM" id="CLU_082805_4_2_3"/>
<dbReference type="eggNOG" id="COG0023">
    <property type="taxonomic scope" value="Bacteria"/>
</dbReference>
<sequence length="107" mass="11776">MPKGNWREFAEFAQNNNFLENPSIQNKTDRTVRVQRTRGGKAGKTVTVIKGLDLTVSEAKMLLKQLKTICGTGGTLKEGIMELQGDQVKTSMEFLAKEGFSPRQSGG</sequence>
<protein>
    <submittedName>
        <fullName evidence="5">Translation initiation factor SUI1</fullName>
    </submittedName>
</protein>
<dbReference type="RefSeq" id="WP_011124344.1">
    <property type="nucleotide sequence ID" value="NC_005042.1"/>
</dbReference>
<dbReference type="OrthoDB" id="9792915at2"/>
<dbReference type="KEGG" id="pma:Pro_0189"/>
<dbReference type="PIRSF" id="PIRSF037511">
    <property type="entry name" value="Transl_init_SUI1_pro"/>
    <property type="match status" value="1"/>
</dbReference>
<keyword evidence="2" id="KW-0810">Translation regulation</keyword>
<dbReference type="GO" id="GO:0006417">
    <property type="term" value="P:regulation of translation"/>
    <property type="evidence" value="ECO:0007669"/>
    <property type="project" value="UniProtKB-KW"/>
</dbReference>
<evidence type="ECO:0000259" key="4">
    <source>
        <dbReference type="PROSITE" id="PS50296"/>
    </source>
</evidence>
<evidence type="ECO:0000313" key="6">
    <source>
        <dbReference type="Proteomes" id="UP000001420"/>
    </source>
</evidence>
<evidence type="ECO:0000256" key="1">
    <source>
        <dbReference type="ARBA" id="ARBA00005422"/>
    </source>
</evidence>
<keyword evidence="6" id="KW-1185">Reference proteome</keyword>
<proteinExistence type="inferred from homology"/>
<dbReference type="GO" id="GO:0003743">
    <property type="term" value="F:translation initiation factor activity"/>
    <property type="evidence" value="ECO:0007669"/>
    <property type="project" value="UniProtKB-KW"/>
</dbReference>
<dbReference type="PROSITE" id="PS50296">
    <property type="entry name" value="SUI1"/>
    <property type="match status" value="1"/>
</dbReference>
<dbReference type="SUPFAM" id="SSF55159">
    <property type="entry name" value="eIF1-like"/>
    <property type="match status" value="1"/>
</dbReference>